<name>A0A914QIR1_9BILA</name>
<keyword evidence="3" id="KW-0677">Repeat</keyword>
<evidence type="ECO:0000256" key="2">
    <source>
        <dbReference type="ARBA" id="ARBA00022729"/>
    </source>
</evidence>
<proteinExistence type="predicted"/>
<dbReference type="PROSITE" id="PS51450">
    <property type="entry name" value="LRR"/>
    <property type="match status" value="1"/>
</dbReference>
<dbReference type="InterPro" id="IPR032675">
    <property type="entry name" value="LRR_dom_sf"/>
</dbReference>
<feature type="transmembrane region" description="Helical" evidence="4">
    <location>
        <begin position="226"/>
        <end position="249"/>
    </location>
</feature>
<dbReference type="PANTHER" id="PTHR24366:SF161">
    <property type="entry name" value="TIR DOMAIN-CONTAINING PROTEIN"/>
    <property type="match status" value="1"/>
</dbReference>
<keyword evidence="4" id="KW-1133">Transmembrane helix</keyword>
<dbReference type="InterPro" id="IPR001611">
    <property type="entry name" value="Leu-rich_rpt"/>
</dbReference>
<keyword evidence="6" id="KW-1185">Reference proteome</keyword>
<evidence type="ECO:0000256" key="4">
    <source>
        <dbReference type="SAM" id="Phobius"/>
    </source>
</evidence>
<keyword evidence="4" id="KW-0812">Transmembrane</keyword>
<dbReference type="SMART" id="SM00082">
    <property type="entry name" value="LRRCT"/>
    <property type="match status" value="1"/>
</dbReference>
<evidence type="ECO:0000259" key="5">
    <source>
        <dbReference type="SMART" id="SM00082"/>
    </source>
</evidence>
<sequence>MDDIFVNLSNLTQLYLSGNPLTTFPSAINSLLKLQFFEISNTKIAVLKNRGINLNKNLKYLHGYFTKIERIENCAFCNFPNLKEIVFDFNNALSFIDENAFGFAHSHLKPSLEKFSLFGCNLTALPENLLNWTSLKHFAASDNPFICNCSMNWLIKFIKEKSDPTKPSHYKCSNPSEFKEKSFLELPETFCNKYLANSTTLNLSISTTILPITVFEAAKFASNEHLILNVLIASFFIAIVIVFGGIYYYRSRRIIQIPRNCEDDEDLLEEDFDTQNV</sequence>
<evidence type="ECO:0000313" key="7">
    <source>
        <dbReference type="WBParaSite" id="PDA_v2.g3466.t1"/>
    </source>
</evidence>
<evidence type="ECO:0000256" key="1">
    <source>
        <dbReference type="ARBA" id="ARBA00022614"/>
    </source>
</evidence>
<organism evidence="6 7">
    <name type="scientific">Panagrolaimus davidi</name>
    <dbReference type="NCBI Taxonomy" id="227884"/>
    <lineage>
        <taxon>Eukaryota</taxon>
        <taxon>Metazoa</taxon>
        <taxon>Ecdysozoa</taxon>
        <taxon>Nematoda</taxon>
        <taxon>Chromadorea</taxon>
        <taxon>Rhabditida</taxon>
        <taxon>Tylenchina</taxon>
        <taxon>Panagrolaimomorpha</taxon>
        <taxon>Panagrolaimoidea</taxon>
        <taxon>Panagrolaimidae</taxon>
        <taxon>Panagrolaimus</taxon>
    </lineage>
</organism>
<evidence type="ECO:0000256" key="3">
    <source>
        <dbReference type="ARBA" id="ARBA00022737"/>
    </source>
</evidence>
<dbReference type="WBParaSite" id="PDA_v2.g3466.t1">
    <property type="protein sequence ID" value="PDA_v2.g3466.t1"/>
    <property type="gene ID" value="PDA_v2.g3466"/>
</dbReference>
<keyword evidence="1" id="KW-0433">Leucine-rich repeat</keyword>
<dbReference type="AlphaFoldDB" id="A0A914QIR1"/>
<accession>A0A914QIR1</accession>
<keyword evidence="2" id="KW-0732">Signal</keyword>
<dbReference type="InterPro" id="IPR000483">
    <property type="entry name" value="Cys-rich_flank_reg_C"/>
</dbReference>
<reference evidence="7" key="1">
    <citation type="submission" date="2022-11" db="UniProtKB">
        <authorList>
            <consortium name="WormBaseParasite"/>
        </authorList>
    </citation>
    <scope>IDENTIFICATION</scope>
</reference>
<evidence type="ECO:0000313" key="6">
    <source>
        <dbReference type="Proteomes" id="UP000887578"/>
    </source>
</evidence>
<protein>
    <submittedName>
        <fullName evidence="7">LRRCT domain-containing protein</fullName>
    </submittedName>
</protein>
<dbReference type="PANTHER" id="PTHR24366">
    <property type="entry name" value="IG(IMMUNOGLOBULIN) AND LRR(LEUCINE RICH REPEAT) DOMAINS"/>
    <property type="match status" value="1"/>
</dbReference>
<feature type="domain" description="LRRCT" evidence="5">
    <location>
        <begin position="143"/>
        <end position="192"/>
    </location>
</feature>
<dbReference type="Proteomes" id="UP000887578">
    <property type="component" value="Unplaced"/>
</dbReference>
<dbReference type="SUPFAM" id="SSF52058">
    <property type="entry name" value="L domain-like"/>
    <property type="match status" value="1"/>
</dbReference>
<dbReference type="Gene3D" id="3.80.10.10">
    <property type="entry name" value="Ribonuclease Inhibitor"/>
    <property type="match status" value="1"/>
</dbReference>
<keyword evidence="4" id="KW-0472">Membrane</keyword>